<dbReference type="GeneID" id="19151306"/>
<keyword evidence="2" id="KW-1185">Reference proteome</keyword>
<reference evidence="1 2" key="1">
    <citation type="journal article" date="2013" name="PLoS Genet.">
        <title>Comparative genome structure, secondary metabolite, and effector coding capacity across Cochliobolus pathogens.</title>
        <authorList>
            <person name="Condon B.J."/>
            <person name="Leng Y."/>
            <person name="Wu D."/>
            <person name="Bushley K.E."/>
            <person name="Ohm R.A."/>
            <person name="Otillar R."/>
            <person name="Martin J."/>
            <person name="Schackwitz W."/>
            <person name="Grimwood J."/>
            <person name="MohdZainudin N."/>
            <person name="Xue C."/>
            <person name="Wang R."/>
            <person name="Manning V.A."/>
            <person name="Dhillon B."/>
            <person name="Tu Z.J."/>
            <person name="Steffenson B.J."/>
            <person name="Salamov A."/>
            <person name="Sun H."/>
            <person name="Lowry S."/>
            <person name="LaButti K."/>
            <person name="Han J."/>
            <person name="Copeland A."/>
            <person name="Lindquist E."/>
            <person name="Barry K."/>
            <person name="Schmutz J."/>
            <person name="Baker S.E."/>
            <person name="Ciuffetti L.M."/>
            <person name="Grigoriev I.V."/>
            <person name="Zhong S."/>
            <person name="Turgeon B.G."/>
        </authorList>
    </citation>
    <scope>NUCLEOTIDE SEQUENCE [LARGE SCALE GENOMIC DNA]</scope>
    <source>
        <strain evidence="1 2">26-R-13</strain>
    </source>
</reference>
<dbReference type="HOGENOM" id="CLU_2518547_0_0_1"/>
<dbReference type="KEGG" id="bze:COCCADRAFT_82109"/>
<name>W6YHQ5_COCC2</name>
<evidence type="ECO:0000313" key="1">
    <source>
        <dbReference type="EMBL" id="EUC38842.1"/>
    </source>
</evidence>
<feature type="non-terminal residue" evidence="1">
    <location>
        <position position="1"/>
    </location>
</feature>
<sequence length="85" mass="9552">WQWISVLRDSPNSLVVGVRNNGEPISTTVRHAGRTLFDHNLVAISLVNIGVSTLHFQHCKLITAVAELNAAYKLIDQPRRSWYVS</sequence>
<dbReference type="RefSeq" id="XP_007706952.1">
    <property type="nucleotide sequence ID" value="XM_007708762.1"/>
</dbReference>
<organism evidence="1 2">
    <name type="scientific">Cochliobolus carbonum (strain 26-R-13)</name>
    <name type="common">Maize leaf spot fungus</name>
    <name type="synonym">Bipolaris zeicola</name>
    <dbReference type="NCBI Taxonomy" id="930089"/>
    <lineage>
        <taxon>Eukaryota</taxon>
        <taxon>Fungi</taxon>
        <taxon>Dikarya</taxon>
        <taxon>Ascomycota</taxon>
        <taxon>Pezizomycotina</taxon>
        <taxon>Dothideomycetes</taxon>
        <taxon>Pleosporomycetidae</taxon>
        <taxon>Pleosporales</taxon>
        <taxon>Pleosporineae</taxon>
        <taxon>Pleosporaceae</taxon>
        <taxon>Bipolaris</taxon>
    </lineage>
</organism>
<dbReference type="EMBL" id="KI964540">
    <property type="protein sequence ID" value="EUC38842.1"/>
    <property type="molecule type" value="Genomic_DNA"/>
</dbReference>
<gene>
    <name evidence="1" type="ORF">COCCADRAFT_82109</name>
</gene>
<evidence type="ECO:0000313" key="2">
    <source>
        <dbReference type="Proteomes" id="UP000053841"/>
    </source>
</evidence>
<proteinExistence type="predicted"/>
<accession>W6YHQ5</accession>
<protein>
    <submittedName>
        <fullName evidence="1">Uncharacterized protein</fullName>
    </submittedName>
</protein>
<dbReference type="Proteomes" id="UP000053841">
    <property type="component" value="Unassembled WGS sequence"/>
</dbReference>
<dbReference type="AlphaFoldDB" id="W6YHQ5"/>